<dbReference type="InterPro" id="IPR011009">
    <property type="entry name" value="Kinase-like_dom_sf"/>
</dbReference>
<evidence type="ECO:0000256" key="3">
    <source>
        <dbReference type="ARBA" id="ARBA00022679"/>
    </source>
</evidence>
<gene>
    <name evidence="11" type="ORF">DSM5745_01820</name>
</gene>
<dbReference type="GeneID" id="38112190"/>
<evidence type="ECO:0000256" key="6">
    <source>
        <dbReference type="ARBA" id="ARBA00022840"/>
    </source>
</evidence>
<name>A0A3D8SUS7_9EURO</name>
<dbReference type="Gene3D" id="1.10.510.10">
    <property type="entry name" value="Transferase(Phosphotransferase) domain 1"/>
    <property type="match status" value="1"/>
</dbReference>
<keyword evidence="2" id="KW-0723">Serine/threonine-protein kinase</keyword>
<dbReference type="InterPro" id="IPR051334">
    <property type="entry name" value="SRPK"/>
</dbReference>
<comment type="caution">
    <text evidence="11">The sequence shown here is derived from an EMBL/GenBank/DDBJ whole genome shotgun (WGS) entry which is preliminary data.</text>
</comment>
<dbReference type="AlphaFoldDB" id="A0A3D8SUS7"/>
<feature type="domain" description="Protein kinase" evidence="10">
    <location>
        <begin position="63"/>
        <end position="368"/>
    </location>
</feature>
<sequence length="374" mass="42799">MRPSILRFLSRLSPWPKWKPLDFSNPNFGIIAPGQRVEEETIPGYLASRYYPTRIGEVIRDRYQVVGELGYGVTSTVWLARDMEQRSYVALKIYVDAASMGQNVDHELKMYERISRGSKHPGRRAIRPLLDSFNIVGNEDKHQCLLHPPLFENIKADNIMFGFADDGPFKQFEQEELQNPSPRKEEDGQTIYLSRELAMQPGKLGAPVLCDFGSAATGDVEHYEDIQPEQYRAPEVIIEAPWSYSVDIWNVGCMIWNIFEGGSLFTGIDPGSQTYKSKAHLAEIINLLGPPPPSVLARGKRSGRFFSEAGEFLETSLLREYTPLEKRETTLDEDKEDKKLFLQLMRKMLQWEPEERASAGELVRDEWIRKHTGL</sequence>
<evidence type="ECO:0000256" key="9">
    <source>
        <dbReference type="PROSITE-ProRule" id="PRU10141"/>
    </source>
</evidence>
<feature type="binding site" evidence="9">
    <location>
        <position position="92"/>
    </location>
    <ligand>
        <name>ATP</name>
        <dbReference type="ChEBI" id="CHEBI:30616"/>
    </ligand>
</feature>
<dbReference type="STRING" id="1810919.A0A3D8SUS7"/>
<evidence type="ECO:0000256" key="1">
    <source>
        <dbReference type="ARBA" id="ARBA00012513"/>
    </source>
</evidence>
<evidence type="ECO:0000256" key="8">
    <source>
        <dbReference type="ARBA" id="ARBA00048679"/>
    </source>
</evidence>
<keyword evidence="12" id="KW-1185">Reference proteome</keyword>
<dbReference type="PROSITE" id="PS00107">
    <property type="entry name" value="PROTEIN_KINASE_ATP"/>
    <property type="match status" value="1"/>
</dbReference>
<dbReference type="Pfam" id="PF00069">
    <property type="entry name" value="Pkinase"/>
    <property type="match status" value="1"/>
</dbReference>
<organism evidence="11 12">
    <name type="scientific">Aspergillus mulundensis</name>
    <dbReference type="NCBI Taxonomy" id="1810919"/>
    <lineage>
        <taxon>Eukaryota</taxon>
        <taxon>Fungi</taxon>
        <taxon>Dikarya</taxon>
        <taxon>Ascomycota</taxon>
        <taxon>Pezizomycotina</taxon>
        <taxon>Eurotiomycetes</taxon>
        <taxon>Eurotiomycetidae</taxon>
        <taxon>Eurotiales</taxon>
        <taxon>Aspergillaceae</taxon>
        <taxon>Aspergillus</taxon>
        <taxon>Aspergillus subgen. Nidulantes</taxon>
    </lineage>
</organism>
<reference evidence="11 12" key="1">
    <citation type="journal article" date="2018" name="IMA Fungus">
        <title>IMA Genome-F 9: Draft genome sequence of Annulohypoxylon stygium, Aspergillus mulundensis, Berkeleyomyces basicola (syn. Thielaviopsis basicola), Ceratocystis smalleyi, two Cercospora beticola strains, Coleophoma cylindrospora, Fusarium fracticaudum, Phialophora cf. hyalina, and Morchella septimelata.</title>
        <authorList>
            <person name="Wingfield B.D."/>
            <person name="Bills G.F."/>
            <person name="Dong Y."/>
            <person name="Huang W."/>
            <person name="Nel W.J."/>
            <person name="Swalarsk-Parry B.S."/>
            <person name="Vaghefi N."/>
            <person name="Wilken P.M."/>
            <person name="An Z."/>
            <person name="de Beer Z.W."/>
            <person name="De Vos L."/>
            <person name="Chen L."/>
            <person name="Duong T.A."/>
            <person name="Gao Y."/>
            <person name="Hammerbacher A."/>
            <person name="Kikkert J.R."/>
            <person name="Li Y."/>
            <person name="Li H."/>
            <person name="Li K."/>
            <person name="Li Q."/>
            <person name="Liu X."/>
            <person name="Ma X."/>
            <person name="Naidoo K."/>
            <person name="Pethybridge S.J."/>
            <person name="Sun J."/>
            <person name="Steenkamp E.T."/>
            <person name="van der Nest M.A."/>
            <person name="van Wyk S."/>
            <person name="Wingfield M.J."/>
            <person name="Xiong C."/>
            <person name="Yue Q."/>
            <person name="Zhang X."/>
        </authorList>
    </citation>
    <scope>NUCLEOTIDE SEQUENCE [LARGE SCALE GENOMIC DNA]</scope>
    <source>
        <strain evidence="11 12">DSM 5745</strain>
    </source>
</reference>
<dbReference type="RefSeq" id="XP_026606999.1">
    <property type="nucleotide sequence ID" value="XM_026743836.1"/>
</dbReference>
<evidence type="ECO:0000256" key="2">
    <source>
        <dbReference type="ARBA" id="ARBA00022527"/>
    </source>
</evidence>
<dbReference type="Gene3D" id="3.30.200.20">
    <property type="entry name" value="Phosphorylase Kinase, domain 1"/>
    <property type="match status" value="1"/>
</dbReference>
<comment type="catalytic activity">
    <reaction evidence="7">
        <text>L-threonyl-[protein] + ATP = O-phospho-L-threonyl-[protein] + ADP + H(+)</text>
        <dbReference type="Rhea" id="RHEA:46608"/>
        <dbReference type="Rhea" id="RHEA-COMP:11060"/>
        <dbReference type="Rhea" id="RHEA-COMP:11605"/>
        <dbReference type="ChEBI" id="CHEBI:15378"/>
        <dbReference type="ChEBI" id="CHEBI:30013"/>
        <dbReference type="ChEBI" id="CHEBI:30616"/>
        <dbReference type="ChEBI" id="CHEBI:61977"/>
        <dbReference type="ChEBI" id="CHEBI:456216"/>
        <dbReference type="EC" id="2.7.11.1"/>
    </reaction>
</comment>
<dbReference type="GO" id="GO:0000245">
    <property type="term" value="P:spliceosomal complex assembly"/>
    <property type="evidence" value="ECO:0007669"/>
    <property type="project" value="TreeGrafter"/>
</dbReference>
<evidence type="ECO:0000256" key="5">
    <source>
        <dbReference type="ARBA" id="ARBA00022777"/>
    </source>
</evidence>
<dbReference type="GO" id="GO:0004674">
    <property type="term" value="F:protein serine/threonine kinase activity"/>
    <property type="evidence" value="ECO:0007669"/>
    <property type="project" value="UniProtKB-KW"/>
</dbReference>
<protein>
    <recommendedName>
        <fullName evidence="1">non-specific serine/threonine protein kinase</fullName>
        <ecNumber evidence="1">2.7.11.1</ecNumber>
    </recommendedName>
</protein>
<keyword evidence="3" id="KW-0808">Transferase</keyword>
<dbReference type="SUPFAM" id="SSF56112">
    <property type="entry name" value="Protein kinase-like (PK-like)"/>
    <property type="match status" value="1"/>
</dbReference>
<evidence type="ECO:0000313" key="12">
    <source>
        <dbReference type="Proteomes" id="UP000256690"/>
    </source>
</evidence>
<accession>A0A3D8SUS7</accession>
<proteinExistence type="predicted"/>
<keyword evidence="6 9" id="KW-0067">ATP-binding</keyword>
<dbReference type="EC" id="2.7.11.1" evidence="1"/>
<dbReference type="InterPro" id="IPR017441">
    <property type="entry name" value="Protein_kinase_ATP_BS"/>
</dbReference>
<dbReference type="GO" id="GO:0005524">
    <property type="term" value="F:ATP binding"/>
    <property type="evidence" value="ECO:0007669"/>
    <property type="project" value="UniProtKB-UniRule"/>
</dbReference>
<keyword evidence="4 9" id="KW-0547">Nucleotide-binding</keyword>
<evidence type="ECO:0000259" key="10">
    <source>
        <dbReference type="PROSITE" id="PS50011"/>
    </source>
</evidence>
<dbReference type="EMBL" id="PVWQ01000002">
    <property type="protein sequence ID" value="RDW90045.1"/>
    <property type="molecule type" value="Genomic_DNA"/>
</dbReference>
<dbReference type="PANTHER" id="PTHR47634">
    <property type="entry name" value="PROTEIN KINASE DOMAIN-CONTAINING PROTEIN-RELATED"/>
    <property type="match status" value="1"/>
</dbReference>
<evidence type="ECO:0000256" key="4">
    <source>
        <dbReference type="ARBA" id="ARBA00022741"/>
    </source>
</evidence>
<dbReference type="PROSITE" id="PS50011">
    <property type="entry name" value="PROTEIN_KINASE_DOM"/>
    <property type="match status" value="1"/>
</dbReference>
<dbReference type="Proteomes" id="UP000256690">
    <property type="component" value="Unassembled WGS sequence"/>
</dbReference>
<evidence type="ECO:0000256" key="7">
    <source>
        <dbReference type="ARBA" id="ARBA00047899"/>
    </source>
</evidence>
<dbReference type="GO" id="GO:0050684">
    <property type="term" value="P:regulation of mRNA processing"/>
    <property type="evidence" value="ECO:0007669"/>
    <property type="project" value="TreeGrafter"/>
</dbReference>
<dbReference type="SMART" id="SM00220">
    <property type="entry name" value="S_TKc"/>
    <property type="match status" value="1"/>
</dbReference>
<dbReference type="InterPro" id="IPR000719">
    <property type="entry name" value="Prot_kinase_dom"/>
</dbReference>
<evidence type="ECO:0000313" key="11">
    <source>
        <dbReference type="EMBL" id="RDW90045.1"/>
    </source>
</evidence>
<keyword evidence="5" id="KW-0418">Kinase</keyword>
<dbReference type="PANTHER" id="PTHR47634:SF9">
    <property type="entry name" value="PROTEIN KINASE DOMAIN-CONTAINING PROTEIN-RELATED"/>
    <property type="match status" value="1"/>
</dbReference>
<dbReference type="OrthoDB" id="5979581at2759"/>
<comment type="catalytic activity">
    <reaction evidence="8">
        <text>L-seryl-[protein] + ATP = O-phospho-L-seryl-[protein] + ADP + H(+)</text>
        <dbReference type="Rhea" id="RHEA:17989"/>
        <dbReference type="Rhea" id="RHEA-COMP:9863"/>
        <dbReference type="Rhea" id="RHEA-COMP:11604"/>
        <dbReference type="ChEBI" id="CHEBI:15378"/>
        <dbReference type="ChEBI" id="CHEBI:29999"/>
        <dbReference type="ChEBI" id="CHEBI:30616"/>
        <dbReference type="ChEBI" id="CHEBI:83421"/>
        <dbReference type="ChEBI" id="CHEBI:456216"/>
        <dbReference type="EC" id="2.7.11.1"/>
    </reaction>
</comment>